<dbReference type="Proteomes" id="UP000555103">
    <property type="component" value="Unassembled WGS sequence"/>
</dbReference>
<name>A0A840CXI6_9BACT</name>
<comment type="caution">
    <text evidence="1">The sequence shown here is derived from an EMBL/GenBank/DDBJ whole genome shotgun (WGS) entry which is preliminary data.</text>
</comment>
<gene>
    <name evidence="1" type="ORF">GGR21_002509</name>
</gene>
<reference evidence="1 2" key="1">
    <citation type="submission" date="2020-08" db="EMBL/GenBank/DDBJ databases">
        <title>Genomic Encyclopedia of Type Strains, Phase IV (KMG-IV): sequencing the most valuable type-strain genomes for metagenomic binning, comparative biology and taxonomic classification.</title>
        <authorList>
            <person name="Goeker M."/>
        </authorList>
    </citation>
    <scope>NUCLEOTIDE SEQUENCE [LARGE SCALE GENOMIC DNA]</scope>
    <source>
        <strain evidence="1 2">DSM 104969</strain>
    </source>
</reference>
<sequence length="87" mass="10196">MEKPIYNEKNFLLPDSPRSMACYHAKVMEDNIMKLTIHDCKGSIQLHNDLNDPEQIIEALEKLESLASGITELHYFINQNYKWESKK</sequence>
<dbReference type="RefSeq" id="WP_183307501.1">
    <property type="nucleotide sequence ID" value="NZ_JACIEP010000008.1"/>
</dbReference>
<organism evidence="1 2">
    <name type="scientific">Dysgonomonas hofstadii</name>
    <dbReference type="NCBI Taxonomy" id="637886"/>
    <lineage>
        <taxon>Bacteria</taxon>
        <taxon>Pseudomonadati</taxon>
        <taxon>Bacteroidota</taxon>
        <taxon>Bacteroidia</taxon>
        <taxon>Bacteroidales</taxon>
        <taxon>Dysgonomonadaceae</taxon>
        <taxon>Dysgonomonas</taxon>
    </lineage>
</organism>
<protein>
    <submittedName>
        <fullName evidence="1">Uncharacterized protein</fullName>
    </submittedName>
</protein>
<dbReference type="AlphaFoldDB" id="A0A840CXI6"/>
<evidence type="ECO:0000313" key="2">
    <source>
        <dbReference type="Proteomes" id="UP000555103"/>
    </source>
</evidence>
<keyword evidence="2" id="KW-1185">Reference proteome</keyword>
<evidence type="ECO:0000313" key="1">
    <source>
        <dbReference type="EMBL" id="MBB4036603.1"/>
    </source>
</evidence>
<accession>A0A840CXI6</accession>
<proteinExistence type="predicted"/>
<dbReference type="EMBL" id="JACIEP010000008">
    <property type="protein sequence ID" value="MBB4036603.1"/>
    <property type="molecule type" value="Genomic_DNA"/>
</dbReference>